<organism evidence="4 5">
    <name type="scientific">Streptomyces filamentosus</name>
    <name type="common">Streptomyces roseosporus</name>
    <dbReference type="NCBI Taxonomy" id="67294"/>
    <lineage>
        <taxon>Bacteria</taxon>
        <taxon>Bacillati</taxon>
        <taxon>Actinomycetota</taxon>
        <taxon>Actinomycetes</taxon>
        <taxon>Kitasatosporales</taxon>
        <taxon>Streptomycetaceae</taxon>
        <taxon>Streptomyces</taxon>
    </lineage>
</organism>
<dbReference type="EMBL" id="BNBE01000001">
    <property type="protein sequence ID" value="GHF77418.1"/>
    <property type="molecule type" value="Genomic_DNA"/>
</dbReference>
<dbReference type="Gene3D" id="3.60.40.10">
    <property type="entry name" value="PPM-type phosphatase domain"/>
    <property type="match status" value="1"/>
</dbReference>
<keyword evidence="5" id="KW-1185">Reference proteome</keyword>
<dbReference type="PANTHER" id="PTHR43156">
    <property type="entry name" value="STAGE II SPORULATION PROTEIN E-RELATED"/>
    <property type="match status" value="1"/>
</dbReference>
<dbReference type="SMART" id="SM00331">
    <property type="entry name" value="PP2C_SIG"/>
    <property type="match status" value="1"/>
</dbReference>
<dbReference type="FunFam" id="3.60.40.10:FF:000058">
    <property type="entry name" value="Stage II sporulation protein E"/>
    <property type="match status" value="1"/>
</dbReference>
<dbReference type="Pfam" id="PF07228">
    <property type="entry name" value="SpoIIE"/>
    <property type="match status" value="1"/>
</dbReference>
<sequence>MSLSSNNSGSETTRKRARAIPALLVTLGVVFQIFTPEQLTGMPAFVVAPLMAAPFYTWWGTLSFGVAGIAAELLLSVVSDSIGGTAANQDLATHLISIGFATVMAVVLNRAAVRVNAQITAARGVAEAAQRAVLPAAPEHIGELRLSTHYETAQQDTLVGGDLYAARATPHGTRTIVADVRGKGLEAIETVSIILGAFWETADRAATLTEVANDLERALARETARRSGYGDAEGFATCLLTEIPDEPGTLRTINLGHPPPLLLTSDGTASLLTPNAFSVPLGLAQLACGEPAEDHWDFPPGAILLMYTDGLSEARDQMGRFYDPVQRLTGRTFPTPQRLLSAVVKDVRSHTGGHPTDDMALLAVQSPSNRTT</sequence>
<protein>
    <submittedName>
        <fullName evidence="4">Membrane protein</fullName>
    </submittedName>
</protein>
<dbReference type="InterPro" id="IPR052016">
    <property type="entry name" value="Bact_Sigma-Reg"/>
</dbReference>
<keyword evidence="1" id="KW-0378">Hydrolase</keyword>
<dbReference type="InterPro" id="IPR036457">
    <property type="entry name" value="PPM-type-like_dom_sf"/>
</dbReference>
<feature type="transmembrane region" description="Helical" evidence="2">
    <location>
        <begin position="20"/>
        <end position="36"/>
    </location>
</feature>
<evidence type="ECO:0000313" key="5">
    <source>
        <dbReference type="Proteomes" id="UP000632849"/>
    </source>
</evidence>
<reference evidence="4" key="2">
    <citation type="submission" date="2020-09" db="EMBL/GenBank/DDBJ databases">
        <authorList>
            <person name="Sun Q."/>
            <person name="Ohkuma M."/>
        </authorList>
    </citation>
    <scope>NUCLEOTIDE SEQUENCE</scope>
    <source>
        <strain evidence="4">JCM 4122</strain>
    </source>
</reference>
<feature type="transmembrane region" description="Helical" evidence="2">
    <location>
        <begin position="56"/>
        <end position="79"/>
    </location>
</feature>
<dbReference type="Proteomes" id="UP000632849">
    <property type="component" value="Unassembled WGS sequence"/>
</dbReference>
<evidence type="ECO:0000313" key="4">
    <source>
        <dbReference type="EMBL" id="GHF77418.1"/>
    </source>
</evidence>
<evidence type="ECO:0000259" key="3">
    <source>
        <dbReference type="SMART" id="SM00331"/>
    </source>
</evidence>
<keyword evidence="2" id="KW-1133">Transmembrane helix</keyword>
<dbReference type="PANTHER" id="PTHR43156:SF2">
    <property type="entry name" value="STAGE II SPORULATION PROTEIN E"/>
    <property type="match status" value="1"/>
</dbReference>
<gene>
    <name evidence="4" type="ORF">GCM10017667_00880</name>
</gene>
<evidence type="ECO:0000256" key="2">
    <source>
        <dbReference type="SAM" id="Phobius"/>
    </source>
</evidence>
<dbReference type="SUPFAM" id="SSF81606">
    <property type="entry name" value="PP2C-like"/>
    <property type="match status" value="1"/>
</dbReference>
<dbReference type="RefSeq" id="WP_190040448.1">
    <property type="nucleotide sequence ID" value="NZ_BNBE01000001.1"/>
</dbReference>
<proteinExistence type="predicted"/>
<evidence type="ECO:0000256" key="1">
    <source>
        <dbReference type="ARBA" id="ARBA00022801"/>
    </source>
</evidence>
<keyword evidence="2" id="KW-0472">Membrane</keyword>
<keyword evidence="2" id="KW-0812">Transmembrane</keyword>
<feature type="transmembrane region" description="Helical" evidence="2">
    <location>
        <begin position="91"/>
        <end position="108"/>
    </location>
</feature>
<name>A0A919B9Q6_STRFL</name>
<reference evidence="4" key="1">
    <citation type="journal article" date="2014" name="Int. J. Syst. Evol. Microbiol.">
        <title>Complete genome sequence of Corynebacterium casei LMG S-19264T (=DSM 44701T), isolated from a smear-ripened cheese.</title>
        <authorList>
            <consortium name="US DOE Joint Genome Institute (JGI-PGF)"/>
            <person name="Walter F."/>
            <person name="Albersmeier A."/>
            <person name="Kalinowski J."/>
            <person name="Ruckert C."/>
        </authorList>
    </citation>
    <scope>NUCLEOTIDE SEQUENCE</scope>
    <source>
        <strain evidence="4">JCM 4122</strain>
    </source>
</reference>
<feature type="domain" description="PPM-type phosphatase" evidence="3">
    <location>
        <begin position="144"/>
        <end position="366"/>
    </location>
</feature>
<dbReference type="AlphaFoldDB" id="A0A919B9Q6"/>
<dbReference type="InterPro" id="IPR001932">
    <property type="entry name" value="PPM-type_phosphatase-like_dom"/>
</dbReference>
<comment type="caution">
    <text evidence="4">The sequence shown here is derived from an EMBL/GenBank/DDBJ whole genome shotgun (WGS) entry which is preliminary data.</text>
</comment>
<accession>A0A919B9Q6</accession>
<dbReference type="GO" id="GO:0016791">
    <property type="term" value="F:phosphatase activity"/>
    <property type="evidence" value="ECO:0007669"/>
    <property type="project" value="TreeGrafter"/>
</dbReference>